<dbReference type="Pfam" id="PF13699">
    <property type="entry name" value="eCIS_core"/>
    <property type="match status" value="1"/>
</dbReference>
<accession>A0A935W3W3</accession>
<proteinExistence type="predicted"/>
<dbReference type="Proteomes" id="UP000706151">
    <property type="component" value="Unassembled WGS sequence"/>
</dbReference>
<protein>
    <submittedName>
        <fullName evidence="2">DUF4157 domain-containing protein</fullName>
    </submittedName>
</protein>
<feature type="domain" description="eCIS core" evidence="1">
    <location>
        <begin position="59"/>
        <end position="134"/>
    </location>
</feature>
<comment type="caution">
    <text evidence="2">The sequence shown here is derived from an EMBL/GenBank/DDBJ whole genome shotgun (WGS) entry which is preliminary data.</text>
</comment>
<sequence>MRMPERQIQRVCSDAAAFSKHQTEEPARLQTRHVGTGDFGQSAAPPLVHEVIRSPGQDLDPATRDFMEPRFGYDFSRVRVHCGTAAEQSARDVNARAYTLGHHIVFAAGQYLPKTGRGTQLLAHELAHVVQQQAVAHFPVGIQRYEGSEHQDLGDKHADELFDFIQTEEGKKWAAERKIDVVKLVRQIADDPVHRDKKIKVRADLQLTPGQIISLMGDFYATWQDLKGAPKSEIDQILAVMDKERLGTAKNANAEYETITKGRYTQLARKNTLYFAPKNKEAWKELHVQAIQMAKLSKQENPTGNDDLYQEALGMDAAGGHFLTDAFSSGHLMDSTKVQAAIQTYLLANPIRTENPEMQTVVANVQTAGLAIPLALKNIHDRMNAEGFDVTNAQGMKWRTYGDNHLKNAVETQRVAAYAVFVSRQQINQARNGESPDPNEVLALLPDATTVDRATDQAIAYIPQAVREISPLINRSIGMLDTVKPPWYLGGPVLPFVGKSVLGTISDPGRLKVLDDYERRKQDDPTTPYPTAPLLRWNF</sequence>
<name>A0A935W3W3_9PROT</name>
<dbReference type="EMBL" id="JADJOT010000003">
    <property type="protein sequence ID" value="MBK7953293.1"/>
    <property type="molecule type" value="Genomic_DNA"/>
</dbReference>
<evidence type="ECO:0000313" key="3">
    <source>
        <dbReference type="Proteomes" id="UP000706151"/>
    </source>
</evidence>
<organism evidence="2 3">
    <name type="scientific">Candidatus Accumulibacter affinis</name>
    <dbReference type="NCBI Taxonomy" id="2954384"/>
    <lineage>
        <taxon>Bacteria</taxon>
        <taxon>Pseudomonadati</taxon>
        <taxon>Pseudomonadota</taxon>
        <taxon>Betaproteobacteria</taxon>
        <taxon>Candidatus Accumulibacter</taxon>
    </lineage>
</organism>
<evidence type="ECO:0000313" key="2">
    <source>
        <dbReference type="EMBL" id="MBK7953293.1"/>
    </source>
</evidence>
<reference evidence="2 3" key="1">
    <citation type="submission" date="2020-10" db="EMBL/GenBank/DDBJ databases">
        <title>Connecting structure to function with the recovery of over 1000 high-quality activated sludge metagenome-assembled genomes encoding full-length rRNA genes using long-read sequencing.</title>
        <authorList>
            <person name="Singleton C.M."/>
            <person name="Petriglieri F."/>
            <person name="Kristensen J.M."/>
            <person name="Kirkegaard R.H."/>
            <person name="Michaelsen T.Y."/>
            <person name="Andersen M.H."/>
            <person name="Karst S.M."/>
            <person name="Dueholm M.S."/>
            <person name="Nielsen P.H."/>
            <person name="Albertsen M."/>
        </authorList>
    </citation>
    <scope>NUCLEOTIDE SEQUENCE [LARGE SCALE GENOMIC DNA]</scope>
    <source>
        <strain evidence="2">Fred_18-Q3-R57-64_BAT3C.720</strain>
    </source>
</reference>
<dbReference type="InterPro" id="IPR025295">
    <property type="entry name" value="eCIS_core_dom"/>
</dbReference>
<dbReference type="AlphaFoldDB" id="A0A935W3W3"/>
<evidence type="ECO:0000259" key="1">
    <source>
        <dbReference type="Pfam" id="PF13699"/>
    </source>
</evidence>
<gene>
    <name evidence="2" type="ORF">IPK02_04530</name>
</gene>
<dbReference type="InterPro" id="IPR049756">
    <property type="entry name" value="PlcA-like_dom"/>
</dbReference>
<dbReference type="CDD" id="cd22893">
    <property type="entry name" value="PlcA-like"/>
    <property type="match status" value="1"/>
</dbReference>